<evidence type="ECO:0000256" key="2">
    <source>
        <dbReference type="ARBA" id="ARBA00022844"/>
    </source>
</evidence>
<evidence type="ECO:0000259" key="4">
    <source>
        <dbReference type="Pfam" id="PF05065"/>
    </source>
</evidence>
<dbReference type="GO" id="GO:0044423">
    <property type="term" value="C:virion component"/>
    <property type="evidence" value="ECO:0007669"/>
    <property type="project" value="UniProtKB-KW"/>
</dbReference>
<dbReference type="EMBL" id="LR796925">
    <property type="protein sequence ID" value="CAB4173817.1"/>
    <property type="molecule type" value="Genomic_DNA"/>
</dbReference>
<organism evidence="6">
    <name type="scientific">uncultured Caudovirales phage</name>
    <dbReference type="NCBI Taxonomy" id="2100421"/>
    <lineage>
        <taxon>Viruses</taxon>
        <taxon>Duplodnaviria</taxon>
        <taxon>Heunggongvirae</taxon>
        <taxon>Uroviricota</taxon>
        <taxon>Caudoviricetes</taxon>
        <taxon>Peduoviridae</taxon>
        <taxon>Maltschvirus</taxon>
        <taxon>Maltschvirus maltsch</taxon>
    </lineage>
</organism>
<reference evidence="6" key="1">
    <citation type="submission" date="2020-05" db="EMBL/GenBank/DDBJ databases">
        <authorList>
            <person name="Chiriac C."/>
            <person name="Salcher M."/>
            <person name="Ghai R."/>
            <person name="Kavagutti S V."/>
        </authorList>
    </citation>
    <scope>NUCLEOTIDE SEQUENCE</scope>
</reference>
<keyword evidence="2" id="KW-0946">Virion</keyword>
<feature type="domain" description="Phage capsid-like C-terminal" evidence="4">
    <location>
        <begin position="144"/>
        <end position="401"/>
    </location>
</feature>
<dbReference type="InterPro" id="IPR054612">
    <property type="entry name" value="Phage_capsid-like_C"/>
</dbReference>
<evidence type="ECO:0000256" key="1">
    <source>
        <dbReference type="ARBA" id="ARBA00004328"/>
    </source>
</evidence>
<feature type="coiled-coil region" evidence="3">
    <location>
        <begin position="34"/>
        <end position="61"/>
    </location>
</feature>
<evidence type="ECO:0000313" key="5">
    <source>
        <dbReference type="EMBL" id="CAB4135414.1"/>
    </source>
</evidence>
<gene>
    <name evidence="7" type="ORF">UFOVP1037_2</name>
    <name evidence="8" type="ORF">UFOVP1250_4</name>
    <name evidence="5" type="ORF">UFOVP287_7</name>
    <name evidence="6" type="ORF">UFOVP969_10</name>
</gene>
<dbReference type="EMBL" id="LR797199">
    <property type="protein sequence ID" value="CAB4193986.1"/>
    <property type="molecule type" value="Genomic_DNA"/>
</dbReference>
<proteinExistence type="predicted"/>
<evidence type="ECO:0000256" key="3">
    <source>
        <dbReference type="SAM" id="Coils"/>
    </source>
</evidence>
<comment type="subcellular location">
    <subcellularLocation>
        <location evidence="1">Virion</location>
    </subcellularLocation>
</comment>
<evidence type="ECO:0000313" key="6">
    <source>
        <dbReference type="EMBL" id="CAB4173817.1"/>
    </source>
</evidence>
<dbReference type="EMBL" id="LR796998">
    <property type="protein sequence ID" value="CAB4180117.1"/>
    <property type="molecule type" value="Genomic_DNA"/>
</dbReference>
<dbReference type="Gene3D" id="3.30.2400.10">
    <property type="entry name" value="Major capsid protein gp5"/>
    <property type="match status" value="1"/>
</dbReference>
<keyword evidence="3" id="KW-0175">Coiled coil</keyword>
<accession>A0A6J5PS41</accession>
<protein>
    <submittedName>
        <fullName evidence="6">Major_cap_HK97, phage major capsid protein, HK97 family</fullName>
    </submittedName>
</protein>
<sequence>MNQFLSNLQDNRQAKTSLIDATLTRAADESRDITEIELANIQALKLEIEKLDERIEQISDLEIRKAKAAELAASVDGSVVEHRSAAPARVIAEEPTYHERSGNDFLADAIAAEFGGSYEARERITRYQRETMEKRDSGTSNFAGLVVPQYLVSSFAQLRRAGRPTLDISTNQALPQSGMTLNIGRLTTGVTSYVQSSENTAPTESSPDDTLLTVPVNTVASMFDLSKQAVLRGTGVETQLLGDAVRSYQTKVDGLALNGSGSSGEHRGILNTTGINATTYTDSTATWAEFFPKLVAAITDISTNFYGGATHIVAHPSIIGCWLRALDTTNRPQFGNTAGNPMNAAATFDRPAYDMGGLQILGLPVIADANMPTNLGSGTNESAVIVGDFSESYIWEDNGGSPLYVRFEQPDGNIAIRTVVFGFSAYTAGKYPTAFSAITGTGLIAANWA</sequence>
<dbReference type="InterPro" id="IPR024455">
    <property type="entry name" value="Phage_capsid"/>
</dbReference>
<evidence type="ECO:0000313" key="8">
    <source>
        <dbReference type="EMBL" id="CAB4193986.1"/>
    </source>
</evidence>
<evidence type="ECO:0000313" key="7">
    <source>
        <dbReference type="EMBL" id="CAB4180117.1"/>
    </source>
</evidence>
<dbReference type="Gene3D" id="3.30.2320.10">
    <property type="entry name" value="hypothetical protein PF0899 domain"/>
    <property type="match status" value="1"/>
</dbReference>
<dbReference type="SUPFAM" id="SSF56563">
    <property type="entry name" value="Major capsid protein gp5"/>
    <property type="match status" value="1"/>
</dbReference>
<dbReference type="Pfam" id="PF05065">
    <property type="entry name" value="Phage_capsid"/>
    <property type="match status" value="1"/>
</dbReference>
<name>A0A6J5PS41_9CAUD</name>
<dbReference type="NCBIfam" id="TIGR01554">
    <property type="entry name" value="major_cap_HK97"/>
    <property type="match status" value="1"/>
</dbReference>
<dbReference type="EMBL" id="LR796303">
    <property type="protein sequence ID" value="CAB4135414.1"/>
    <property type="molecule type" value="Genomic_DNA"/>
</dbReference>